<dbReference type="InterPro" id="IPR025361">
    <property type="entry name" value="DUF4265"/>
</dbReference>
<organism evidence="1 3">
    <name type="scientific">Flavobacterium hydatis</name>
    <name type="common">Cytophaga aquatilis</name>
    <dbReference type="NCBI Taxonomy" id="991"/>
    <lineage>
        <taxon>Bacteria</taxon>
        <taxon>Pseudomonadati</taxon>
        <taxon>Bacteroidota</taxon>
        <taxon>Flavobacteriia</taxon>
        <taxon>Flavobacteriales</taxon>
        <taxon>Flavobacteriaceae</taxon>
        <taxon>Flavobacterium</taxon>
    </lineage>
</organism>
<protein>
    <recommendedName>
        <fullName evidence="5">DUF4265 domain-containing protein</fullName>
    </recommendedName>
</protein>
<dbReference type="EMBL" id="JPRM01000015">
    <property type="protein sequence ID" value="KFF16386.1"/>
    <property type="molecule type" value="Genomic_DNA"/>
</dbReference>
<evidence type="ECO:0000313" key="4">
    <source>
        <dbReference type="Proteomes" id="UP000198424"/>
    </source>
</evidence>
<dbReference type="OrthoDB" id="1030945at2"/>
<comment type="caution">
    <text evidence="1">The sequence shown here is derived from an EMBL/GenBank/DDBJ whole genome shotgun (WGS) entry which is preliminary data.</text>
</comment>
<dbReference type="RefSeq" id="WP_035622074.1">
    <property type="nucleotide sequence ID" value="NZ_JBEWQG010000001.1"/>
</dbReference>
<proteinExistence type="predicted"/>
<sequence>MAEEQDKYVKILFKFFSEILNESAVETMWATIINAEKGLYKLDNIPFYAPVSCEDVVLAEYDEDEERLVYRQTIEHSGNSTIQVVMLDKTILTDDIRMIFNHLGCESEKFKEGYFVMEVLSTVKYEPIREKLNELQNDGIIDYAEPNLSNNHWY</sequence>
<reference evidence="1 3" key="1">
    <citation type="submission" date="2014-07" db="EMBL/GenBank/DDBJ databases">
        <title>Genome of Flavobacterium hydatis DSM 2063.</title>
        <authorList>
            <person name="Pipes S.E."/>
            <person name="Stropko S.J."/>
            <person name="Newman J.D."/>
        </authorList>
    </citation>
    <scope>NUCLEOTIDE SEQUENCE [LARGE SCALE GENOMIC DNA]</scope>
    <source>
        <strain evidence="1 3">DSM 2063</strain>
    </source>
</reference>
<evidence type="ECO:0000313" key="1">
    <source>
        <dbReference type="EMBL" id="KFF16386.1"/>
    </source>
</evidence>
<evidence type="ECO:0000313" key="3">
    <source>
        <dbReference type="Proteomes" id="UP000028712"/>
    </source>
</evidence>
<dbReference type="STRING" id="991.IW20_11600"/>
<name>A0A086AI72_FLAHY</name>
<evidence type="ECO:0008006" key="5">
    <source>
        <dbReference type="Google" id="ProtNLM"/>
    </source>
</evidence>
<dbReference type="AlphaFoldDB" id="A0A086AI72"/>
<accession>A0A086AI72</accession>
<evidence type="ECO:0000313" key="2">
    <source>
        <dbReference type="EMBL" id="OXA96597.1"/>
    </source>
</evidence>
<dbReference type="EMBL" id="MUGY01000004">
    <property type="protein sequence ID" value="OXA96597.1"/>
    <property type="molecule type" value="Genomic_DNA"/>
</dbReference>
<keyword evidence="4" id="KW-1185">Reference proteome</keyword>
<gene>
    <name evidence="2" type="ORF">B0A62_04875</name>
    <name evidence="1" type="ORF">IW20_11600</name>
</gene>
<dbReference type="Pfam" id="PF14085">
    <property type="entry name" value="DUF4265"/>
    <property type="match status" value="1"/>
</dbReference>
<dbReference type="Proteomes" id="UP000028712">
    <property type="component" value="Unassembled WGS sequence"/>
</dbReference>
<dbReference type="Proteomes" id="UP000198424">
    <property type="component" value="Unassembled WGS sequence"/>
</dbReference>
<reference evidence="2 4" key="2">
    <citation type="submission" date="2016-11" db="EMBL/GenBank/DDBJ databases">
        <title>Whole genomes of Flavobacteriaceae.</title>
        <authorList>
            <person name="Stine C."/>
            <person name="Li C."/>
            <person name="Tadesse D."/>
        </authorList>
    </citation>
    <scope>NUCLEOTIDE SEQUENCE [LARGE SCALE GENOMIC DNA]</scope>
    <source>
        <strain evidence="2 4">ATCC 29551</strain>
    </source>
</reference>
<dbReference type="eggNOG" id="ENOG5032SXQ">
    <property type="taxonomic scope" value="Bacteria"/>
</dbReference>